<evidence type="ECO:0000256" key="3">
    <source>
        <dbReference type="ARBA" id="ARBA00006350"/>
    </source>
</evidence>
<evidence type="ECO:0000256" key="4">
    <source>
        <dbReference type="ARBA" id="ARBA00012890"/>
    </source>
</evidence>
<dbReference type="GO" id="GO:0004590">
    <property type="term" value="F:orotidine-5'-phosphate decarboxylase activity"/>
    <property type="evidence" value="ECO:0007669"/>
    <property type="project" value="InterPro"/>
</dbReference>
<dbReference type="Gene3D" id="3.20.20.70">
    <property type="entry name" value="Aldolase class I"/>
    <property type="match status" value="1"/>
</dbReference>
<dbReference type="GO" id="GO:0019854">
    <property type="term" value="P:L-ascorbic acid catabolic process"/>
    <property type="evidence" value="ECO:0007669"/>
    <property type="project" value="TreeGrafter"/>
</dbReference>
<dbReference type="SMART" id="SM00934">
    <property type="entry name" value="OMPdecase"/>
    <property type="match status" value="1"/>
</dbReference>
<comment type="pathway">
    <text evidence="2">One-carbon metabolism; formaldehyde assimilation via RuMP pathway; D-fructose 6-phosphate from D-ribulose 5-phosphate and formaldehyde: step 1/2.</text>
</comment>
<dbReference type="GO" id="GO:0043801">
    <property type="term" value="F:hexulose-6-phosphate synthase activity"/>
    <property type="evidence" value="ECO:0007669"/>
    <property type="project" value="UniProtKB-EC"/>
</dbReference>
<evidence type="ECO:0000256" key="6">
    <source>
        <dbReference type="ARBA" id="ARBA00023277"/>
    </source>
</evidence>
<dbReference type="Pfam" id="PF00215">
    <property type="entry name" value="OMPdecase"/>
    <property type="match status" value="1"/>
</dbReference>
<dbReference type="GO" id="GO:0033982">
    <property type="term" value="F:3-dehydro-L-gulonate-6-phosphate decarboxylase activity"/>
    <property type="evidence" value="ECO:0007669"/>
    <property type="project" value="TreeGrafter"/>
</dbReference>
<comment type="similarity">
    <text evidence="3">Belongs to the HPS/KGPDC family. HPS subfamily.</text>
</comment>
<reference evidence="8 9" key="1">
    <citation type="submission" date="2018-08" db="EMBL/GenBank/DDBJ databases">
        <title>A genome reference for cultivated species of the human gut microbiota.</title>
        <authorList>
            <person name="Zou Y."/>
            <person name="Xue W."/>
            <person name="Luo G."/>
        </authorList>
    </citation>
    <scope>NUCLEOTIDE SEQUENCE [LARGE SCALE GENOMIC DNA]</scope>
    <source>
        <strain evidence="8 9">AF24-29</strain>
    </source>
</reference>
<dbReference type="PANTHER" id="PTHR35039:SF3">
    <property type="entry name" value="3-KETO-L-GULONATE-6-PHOSPHATE DECARBOXYLASE SGBH-RELATED"/>
    <property type="match status" value="1"/>
</dbReference>
<evidence type="ECO:0000313" key="9">
    <source>
        <dbReference type="Proteomes" id="UP000284178"/>
    </source>
</evidence>
<gene>
    <name evidence="8" type="ORF">DWY25_14835</name>
</gene>
<dbReference type="AlphaFoldDB" id="A0A412FN19"/>
<dbReference type="PANTHER" id="PTHR35039">
    <property type="entry name" value="3-KETO-L-GULONATE-6-PHOSPHATE DECARBOXYLASE SGBH-RELATED"/>
    <property type="match status" value="1"/>
</dbReference>
<organism evidence="8 9">
    <name type="scientific">Holdemania filiformis</name>
    <dbReference type="NCBI Taxonomy" id="61171"/>
    <lineage>
        <taxon>Bacteria</taxon>
        <taxon>Bacillati</taxon>
        <taxon>Bacillota</taxon>
        <taxon>Erysipelotrichia</taxon>
        <taxon>Erysipelotrichales</taxon>
        <taxon>Erysipelotrichaceae</taxon>
        <taxon>Holdemania</taxon>
    </lineage>
</organism>
<evidence type="ECO:0000256" key="5">
    <source>
        <dbReference type="ARBA" id="ARBA00023239"/>
    </source>
</evidence>
<keyword evidence="6" id="KW-0119">Carbohydrate metabolism</keyword>
<evidence type="ECO:0000256" key="1">
    <source>
        <dbReference type="ARBA" id="ARBA00000718"/>
    </source>
</evidence>
<comment type="caution">
    <text evidence="8">The sequence shown here is derived from an EMBL/GenBank/DDBJ whole genome shotgun (WGS) entry which is preliminary data.</text>
</comment>
<evidence type="ECO:0000313" key="8">
    <source>
        <dbReference type="EMBL" id="RGR69572.1"/>
    </source>
</evidence>
<dbReference type="GeneID" id="83016676"/>
<dbReference type="SUPFAM" id="SSF51366">
    <property type="entry name" value="Ribulose-phoshate binding barrel"/>
    <property type="match status" value="1"/>
</dbReference>
<dbReference type="InterPro" id="IPR011060">
    <property type="entry name" value="RibuloseP-bd_barrel"/>
</dbReference>
<dbReference type="RefSeq" id="WP_006058200.1">
    <property type="nucleotide sequence ID" value="NZ_CABJCV010000023.1"/>
</dbReference>
<dbReference type="FunFam" id="3.20.20.70:FF:000022">
    <property type="entry name" value="3-keto-L-gulonate-6-phosphate decarboxylase UlaD"/>
    <property type="match status" value="1"/>
</dbReference>
<proteinExistence type="inferred from homology"/>
<dbReference type="InterPro" id="IPR001754">
    <property type="entry name" value="OMPdeCOase_dom"/>
</dbReference>
<dbReference type="GO" id="GO:0006207">
    <property type="term" value="P:'de novo' pyrimidine nucleobase biosynthetic process"/>
    <property type="evidence" value="ECO:0007669"/>
    <property type="project" value="InterPro"/>
</dbReference>
<feature type="domain" description="Orotidine 5'-phosphate decarboxylase" evidence="7">
    <location>
        <begin position="5"/>
        <end position="207"/>
    </location>
</feature>
<evidence type="ECO:0000256" key="2">
    <source>
        <dbReference type="ARBA" id="ARBA00005014"/>
    </source>
</evidence>
<name>A0A412FN19_9FIRM</name>
<sequence>MKIPTVQLALDCSSTEEAIRDCQTGVVDEVDILECGYSLIAAEGARVVKIFREMYPNKPLLADLKIVDAGSKIGGMLLDGRPDFTTILCACEPGTITSVQAEAKKRGLNTKLQIELYGHWSFEDVKLWKELGISQLTLQHSGDKPGGWDEEEIATLKKLCDMGIDVAATGSIGYDDLEKFRGIPVSCFIFGRAIRKAADPAKEARRMKEKIKEIWS</sequence>
<dbReference type="Proteomes" id="UP000284178">
    <property type="component" value="Unassembled WGS sequence"/>
</dbReference>
<evidence type="ECO:0000259" key="7">
    <source>
        <dbReference type="SMART" id="SM00934"/>
    </source>
</evidence>
<accession>A0A412FN19</accession>
<dbReference type="EC" id="4.1.2.43" evidence="4"/>
<comment type="catalytic activity">
    <reaction evidence="1">
        <text>D-ribulose 5-phosphate + formaldehyde = D-arabino-hex-3-ulose 6-phosphate</text>
        <dbReference type="Rhea" id="RHEA:25201"/>
        <dbReference type="ChEBI" id="CHEBI:16842"/>
        <dbReference type="ChEBI" id="CHEBI:58121"/>
        <dbReference type="ChEBI" id="CHEBI:58542"/>
        <dbReference type="EC" id="4.1.2.43"/>
    </reaction>
</comment>
<keyword evidence="5" id="KW-0456">Lyase</keyword>
<protein>
    <recommendedName>
        <fullName evidence="4">3-hexulose-6-phosphate synthase</fullName>
        <ecNumber evidence="4">4.1.2.43</ecNumber>
    </recommendedName>
</protein>
<dbReference type="EMBL" id="QRUP01000023">
    <property type="protein sequence ID" value="RGR69572.1"/>
    <property type="molecule type" value="Genomic_DNA"/>
</dbReference>
<dbReference type="InterPro" id="IPR013785">
    <property type="entry name" value="Aldolase_TIM"/>
</dbReference>
<keyword evidence="9" id="KW-1185">Reference proteome</keyword>